<proteinExistence type="inferred from homology"/>
<name>A0AAE0U0Z1_9PEZI</name>
<keyword evidence="2" id="KW-0378">Hydrolase</keyword>
<organism evidence="4 5">
    <name type="scientific">Podospora didyma</name>
    <dbReference type="NCBI Taxonomy" id="330526"/>
    <lineage>
        <taxon>Eukaryota</taxon>
        <taxon>Fungi</taxon>
        <taxon>Dikarya</taxon>
        <taxon>Ascomycota</taxon>
        <taxon>Pezizomycotina</taxon>
        <taxon>Sordariomycetes</taxon>
        <taxon>Sordariomycetidae</taxon>
        <taxon>Sordariales</taxon>
        <taxon>Podosporaceae</taxon>
        <taxon>Podospora</taxon>
    </lineage>
</organism>
<dbReference type="InterPro" id="IPR001466">
    <property type="entry name" value="Beta-lactam-related"/>
</dbReference>
<dbReference type="PANTHER" id="PTHR43283:SF17">
    <property type="entry name" value="(LOVD), PUTATIVE (AFU_ORTHOLOGUE AFUA_5G00920)-RELATED"/>
    <property type="match status" value="1"/>
</dbReference>
<evidence type="ECO:0000259" key="3">
    <source>
        <dbReference type="Pfam" id="PF00144"/>
    </source>
</evidence>
<dbReference type="Gene3D" id="3.40.710.10">
    <property type="entry name" value="DD-peptidase/beta-lactamase superfamily"/>
    <property type="match status" value="1"/>
</dbReference>
<dbReference type="GO" id="GO:0016787">
    <property type="term" value="F:hydrolase activity"/>
    <property type="evidence" value="ECO:0007669"/>
    <property type="project" value="UniProtKB-KW"/>
</dbReference>
<dbReference type="SUPFAM" id="SSF56601">
    <property type="entry name" value="beta-lactamase/transpeptidase-like"/>
    <property type="match status" value="1"/>
</dbReference>
<feature type="domain" description="Beta-lactamase-related" evidence="3">
    <location>
        <begin position="10"/>
        <end position="394"/>
    </location>
</feature>
<evidence type="ECO:0000313" key="5">
    <source>
        <dbReference type="Proteomes" id="UP001285441"/>
    </source>
</evidence>
<comment type="similarity">
    <text evidence="1">Belongs to the class-A beta-lactamase family.</text>
</comment>
<dbReference type="Pfam" id="PF00144">
    <property type="entry name" value="Beta-lactamase"/>
    <property type="match status" value="1"/>
</dbReference>
<sequence>MSTSTSTPDFEALLQKAVDDGAVAGVVAIAQNKAGTLNYSTAIGHASLGTNPPTPMQLNTIFTLASQTKLLTSLCVLQLIDRGLITLETDVTLHLPALAAKQILTGFSSDGLTPLFTPRTKPILLRHLLTHSSGLGYSFLHPDLLKWHTITKPGAAPPPAGGPFDTVEARFDMPLLFEPGTNWQYGSSIDWAGKLVEVLTGLDLETYLTTNVLNPVGVTPGTISFHLERHPSLLARQAGMNARDPSTGRLVHAAGFAWPTGLPTDRACFGGEGAFADLSEYMKILVSLLNDDEKILSKQTAAALFSPQLKDKDPAAKAALVKNLEHPEWIVGYVPTDTNGEYDWGLGGLLVDGDSHVYRKSGFLIWGGVFNTTWFIDRKAGVCGTFGTQTLTPADPLVNPLMKAFEEAVYAKL</sequence>
<accession>A0AAE0U0Z1</accession>
<dbReference type="PANTHER" id="PTHR43283">
    <property type="entry name" value="BETA-LACTAMASE-RELATED"/>
    <property type="match status" value="1"/>
</dbReference>
<dbReference type="EMBL" id="JAULSW010000003">
    <property type="protein sequence ID" value="KAK3386559.1"/>
    <property type="molecule type" value="Genomic_DNA"/>
</dbReference>
<keyword evidence="5" id="KW-1185">Reference proteome</keyword>
<protein>
    <submittedName>
        <fullName evidence="4">Beta-lactamase/transpeptidase-like protein</fullName>
    </submittedName>
</protein>
<evidence type="ECO:0000313" key="4">
    <source>
        <dbReference type="EMBL" id="KAK3386559.1"/>
    </source>
</evidence>
<dbReference type="InterPro" id="IPR012338">
    <property type="entry name" value="Beta-lactam/transpept-like"/>
</dbReference>
<dbReference type="Proteomes" id="UP001285441">
    <property type="component" value="Unassembled WGS sequence"/>
</dbReference>
<evidence type="ECO:0000256" key="1">
    <source>
        <dbReference type="ARBA" id="ARBA00009009"/>
    </source>
</evidence>
<evidence type="ECO:0000256" key="2">
    <source>
        <dbReference type="ARBA" id="ARBA00022801"/>
    </source>
</evidence>
<comment type="caution">
    <text evidence="4">The sequence shown here is derived from an EMBL/GenBank/DDBJ whole genome shotgun (WGS) entry which is preliminary data.</text>
</comment>
<gene>
    <name evidence="4" type="ORF">B0H63DRAFT_467986</name>
</gene>
<dbReference type="AlphaFoldDB" id="A0AAE0U0Z1"/>
<dbReference type="InterPro" id="IPR050789">
    <property type="entry name" value="Diverse_Enzym_Activities"/>
</dbReference>
<reference evidence="4" key="1">
    <citation type="journal article" date="2023" name="Mol. Phylogenet. Evol.">
        <title>Genome-scale phylogeny and comparative genomics of the fungal order Sordariales.</title>
        <authorList>
            <person name="Hensen N."/>
            <person name="Bonometti L."/>
            <person name="Westerberg I."/>
            <person name="Brannstrom I.O."/>
            <person name="Guillou S."/>
            <person name="Cros-Aarteil S."/>
            <person name="Calhoun S."/>
            <person name="Haridas S."/>
            <person name="Kuo A."/>
            <person name="Mondo S."/>
            <person name="Pangilinan J."/>
            <person name="Riley R."/>
            <person name="LaButti K."/>
            <person name="Andreopoulos B."/>
            <person name="Lipzen A."/>
            <person name="Chen C."/>
            <person name="Yan M."/>
            <person name="Daum C."/>
            <person name="Ng V."/>
            <person name="Clum A."/>
            <person name="Steindorff A."/>
            <person name="Ohm R.A."/>
            <person name="Martin F."/>
            <person name="Silar P."/>
            <person name="Natvig D.O."/>
            <person name="Lalanne C."/>
            <person name="Gautier V."/>
            <person name="Ament-Velasquez S.L."/>
            <person name="Kruys A."/>
            <person name="Hutchinson M.I."/>
            <person name="Powell A.J."/>
            <person name="Barry K."/>
            <person name="Miller A.N."/>
            <person name="Grigoriev I.V."/>
            <person name="Debuchy R."/>
            <person name="Gladieux P."/>
            <person name="Hiltunen Thoren M."/>
            <person name="Johannesson H."/>
        </authorList>
    </citation>
    <scope>NUCLEOTIDE SEQUENCE</scope>
    <source>
        <strain evidence="4">CBS 232.78</strain>
    </source>
</reference>
<reference evidence="4" key="2">
    <citation type="submission" date="2023-06" db="EMBL/GenBank/DDBJ databases">
        <authorList>
            <consortium name="Lawrence Berkeley National Laboratory"/>
            <person name="Haridas S."/>
            <person name="Hensen N."/>
            <person name="Bonometti L."/>
            <person name="Westerberg I."/>
            <person name="Brannstrom I.O."/>
            <person name="Guillou S."/>
            <person name="Cros-Aarteil S."/>
            <person name="Calhoun S."/>
            <person name="Kuo A."/>
            <person name="Mondo S."/>
            <person name="Pangilinan J."/>
            <person name="Riley R."/>
            <person name="LaButti K."/>
            <person name="Andreopoulos B."/>
            <person name="Lipzen A."/>
            <person name="Chen C."/>
            <person name="Yanf M."/>
            <person name="Daum C."/>
            <person name="Ng V."/>
            <person name="Clum A."/>
            <person name="Steindorff A."/>
            <person name="Ohm R."/>
            <person name="Martin F."/>
            <person name="Silar P."/>
            <person name="Natvig D."/>
            <person name="Lalanne C."/>
            <person name="Gautier V."/>
            <person name="Ament-velasquez S.L."/>
            <person name="Kruys A."/>
            <person name="Hutchinson M.I."/>
            <person name="Powell A.J."/>
            <person name="Barry K."/>
            <person name="Miller A.N."/>
            <person name="Grigoriev I.V."/>
            <person name="Debuchy R."/>
            <person name="Gladieux P."/>
            <person name="Thoren M.H."/>
            <person name="Johannesson H."/>
        </authorList>
    </citation>
    <scope>NUCLEOTIDE SEQUENCE</scope>
    <source>
        <strain evidence="4">CBS 232.78</strain>
    </source>
</reference>